<organism evidence="1 2">
    <name type="scientific">Bergeyella zoohelcum</name>
    <dbReference type="NCBI Taxonomy" id="1015"/>
    <lineage>
        <taxon>Bacteria</taxon>
        <taxon>Pseudomonadati</taxon>
        <taxon>Bacteroidota</taxon>
        <taxon>Flavobacteriia</taxon>
        <taxon>Flavobacteriales</taxon>
        <taxon>Weeksellaceae</taxon>
        <taxon>Bergeyella</taxon>
    </lineage>
</organism>
<proteinExistence type="predicted"/>
<sequence length="228" mass="26232">MSHLRKWVLVLCTSLISFISYSQEKGFIEADRPDQTEGVNFLSKNGIQVENGLSFTETTIENELALRYGLWEGTELRASLLSARNFSDLFTFSVKQSLLKGNQWMPSIAVFGYAKHSPEDKWFTDALIAFSNEISPQINLDYHFGTVSGFKVLNNSFLLGYQPTERWSFFIEYLVYYSRSTSPEHNVDLGFSYDITRDFQVDFILGDRDFYFGIKSLFLGAGLSYRIR</sequence>
<accession>A0A380ZVG3</accession>
<protein>
    <recommendedName>
        <fullName evidence="3">Transporter</fullName>
    </recommendedName>
</protein>
<dbReference type="AlphaFoldDB" id="A0A380ZVG3"/>
<name>A0A380ZVG3_9FLAO</name>
<evidence type="ECO:0000313" key="1">
    <source>
        <dbReference type="EMBL" id="SUV52756.1"/>
    </source>
</evidence>
<evidence type="ECO:0000313" key="2">
    <source>
        <dbReference type="Proteomes" id="UP000255515"/>
    </source>
</evidence>
<reference evidence="1 2" key="1">
    <citation type="submission" date="2018-06" db="EMBL/GenBank/DDBJ databases">
        <authorList>
            <consortium name="Pathogen Informatics"/>
            <person name="Doyle S."/>
        </authorList>
    </citation>
    <scope>NUCLEOTIDE SEQUENCE [LARGE SCALE GENOMIC DNA]</scope>
    <source>
        <strain evidence="1 2">NCTC11661</strain>
    </source>
</reference>
<dbReference type="EMBL" id="UFTJ01000003">
    <property type="protein sequence ID" value="SUV52756.1"/>
    <property type="molecule type" value="Genomic_DNA"/>
</dbReference>
<dbReference type="RefSeq" id="WP_002688120.1">
    <property type="nucleotide sequence ID" value="NZ_UFTJ01000003.1"/>
</dbReference>
<gene>
    <name evidence="1" type="ORF">NCTC11661_01899</name>
</gene>
<evidence type="ECO:0008006" key="3">
    <source>
        <dbReference type="Google" id="ProtNLM"/>
    </source>
</evidence>
<dbReference type="Proteomes" id="UP000255515">
    <property type="component" value="Unassembled WGS sequence"/>
</dbReference>